<evidence type="ECO:0000259" key="10">
    <source>
        <dbReference type="Pfam" id="PF00881"/>
    </source>
</evidence>
<dbReference type="Pfam" id="PF00881">
    <property type="entry name" value="Nitroreductase"/>
    <property type="match status" value="1"/>
</dbReference>
<evidence type="ECO:0000256" key="6">
    <source>
        <dbReference type="ARBA" id="ARBA00023027"/>
    </source>
</evidence>
<keyword evidence="3 7" id="KW-0288">FMN</keyword>
<feature type="binding site" evidence="8">
    <location>
        <position position="63"/>
    </location>
    <ligand>
        <name>FMN</name>
        <dbReference type="ChEBI" id="CHEBI:58210"/>
        <note>ligand shared between dimeric partners</note>
    </ligand>
</feature>
<dbReference type="EMBL" id="RBIM01000003">
    <property type="protein sequence ID" value="RKR00028.1"/>
    <property type="molecule type" value="Genomic_DNA"/>
</dbReference>
<dbReference type="AlphaFoldDB" id="A0A495DCI5"/>
<name>A0A495DCI5_9PROT</name>
<evidence type="ECO:0000256" key="8">
    <source>
        <dbReference type="PIRSR" id="PIRSR000232-1"/>
    </source>
</evidence>
<dbReference type="PANTHER" id="PTHR43821">
    <property type="entry name" value="NAD(P)H NITROREDUCTASE YDJA-RELATED"/>
    <property type="match status" value="1"/>
</dbReference>
<feature type="region of interest" description="Disordered" evidence="9">
    <location>
        <begin position="1"/>
        <end position="21"/>
    </location>
</feature>
<gene>
    <name evidence="11" type="ORF">C7435_1225</name>
</gene>
<evidence type="ECO:0000256" key="7">
    <source>
        <dbReference type="PIRNR" id="PIRNR000232"/>
    </source>
</evidence>
<keyword evidence="2 7" id="KW-0285">Flavoprotein</keyword>
<comment type="similarity">
    <text evidence="1 7">Belongs to the nitroreductase family.</text>
</comment>
<dbReference type="InterPro" id="IPR026021">
    <property type="entry name" value="YdjA-like"/>
</dbReference>
<organism evidence="11 12">
    <name type="scientific">Maricaulis maris</name>
    <dbReference type="NCBI Taxonomy" id="74318"/>
    <lineage>
        <taxon>Bacteria</taxon>
        <taxon>Pseudomonadati</taxon>
        <taxon>Pseudomonadota</taxon>
        <taxon>Alphaproteobacteria</taxon>
        <taxon>Maricaulales</taxon>
        <taxon>Maricaulaceae</taxon>
        <taxon>Maricaulis</taxon>
    </lineage>
</organism>
<dbReference type="Gene3D" id="3.40.109.10">
    <property type="entry name" value="NADH Oxidase"/>
    <property type="match status" value="1"/>
</dbReference>
<dbReference type="InterPro" id="IPR000415">
    <property type="entry name" value="Nitroreductase-like"/>
</dbReference>
<dbReference type="PANTHER" id="PTHR43821:SF1">
    <property type="entry name" value="NAD(P)H NITROREDUCTASE YDJA-RELATED"/>
    <property type="match status" value="1"/>
</dbReference>
<evidence type="ECO:0000256" key="5">
    <source>
        <dbReference type="ARBA" id="ARBA00023002"/>
    </source>
</evidence>
<feature type="binding site" evidence="8">
    <location>
        <position position="59"/>
    </location>
    <ligand>
        <name>FMN</name>
        <dbReference type="ChEBI" id="CHEBI:58210"/>
        <note>ligand shared between dimeric partners</note>
    </ligand>
</feature>
<dbReference type="PIRSF" id="PIRSF000232">
    <property type="entry name" value="YdjA"/>
    <property type="match status" value="1"/>
</dbReference>
<comment type="cofactor">
    <cofactor evidence="8">
        <name>FMN</name>
        <dbReference type="ChEBI" id="CHEBI:58210"/>
    </cofactor>
    <text evidence="8">Binds 1 FMN per subunit.</text>
</comment>
<dbReference type="InterPro" id="IPR052530">
    <property type="entry name" value="NAD(P)H_nitroreductase"/>
</dbReference>
<dbReference type="OrthoDB" id="9804207at2"/>
<dbReference type="CDD" id="cd02135">
    <property type="entry name" value="YdjA-like"/>
    <property type="match status" value="1"/>
</dbReference>
<evidence type="ECO:0000256" key="4">
    <source>
        <dbReference type="ARBA" id="ARBA00022857"/>
    </source>
</evidence>
<dbReference type="RefSeq" id="WP_121210434.1">
    <property type="nucleotide sequence ID" value="NZ_RBIM01000003.1"/>
</dbReference>
<keyword evidence="5 7" id="KW-0560">Oxidoreductase</keyword>
<evidence type="ECO:0000313" key="11">
    <source>
        <dbReference type="EMBL" id="RKR00028.1"/>
    </source>
</evidence>
<evidence type="ECO:0000256" key="9">
    <source>
        <dbReference type="SAM" id="MobiDB-lite"/>
    </source>
</evidence>
<evidence type="ECO:0000256" key="1">
    <source>
        <dbReference type="ARBA" id="ARBA00007118"/>
    </source>
</evidence>
<comment type="caution">
    <text evidence="11">The sequence shown here is derived from an EMBL/GenBank/DDBJ whole genome shotgun (WGS) entry which is preliminary data.</text>
</comment>
<evidence type="ECO:0000256" key="2">
    <source>
        <dbReference type="ARBA" id="ARBA00022630"/>
    </source>
</evidence>
<dbReference type="SUPFAM" id="SSF55469">
    <property type="entry name" value="FMN-dependent nitroreductase-like"/>
    <property type="match status" value="1"/>
</dbReference>
<dbReference type="InterPro" id="IPR029479">
    <property type="entry name" value="Nitroreductase"/>
</dbReference>
<evidence type="ECO:0000256" key="3">
    <source>
        <dbReference type="ARBA" id="ARBA00022643"/>
    </source>
</evidence>
<reference evidence="11 12" key="1">
    <citation type="submission" date="2018-10" db="EMBL/GenBank/DDBJ databases">
        <title>Genomic Encyclopedia of Type Strains, Phase IV (KMG-IV): sequencing the most valuable type-strain genomes for metagenomic binning, comparative biology and taxonomic classification.</title>
        <authorList>
            <person name="Goeker M."/>
        </authorList>
    </citation>
    <scope>NUCLEOTIDE SEQUENCE [LARGE SCALE GENOMIC DNA]</scope>
    <source>
        <strain evidence="11 12">DSM 4734</strain>
    </source>
</reference>
<sequence>MNDRDFTQFPAPGDRLAPCHPSPDTLALLTRRRSATAITMAEPGPSQDQLDHLLGIAARVPDHGKLAPWRFIVFQGDARDSFGRTLGEVFAAATPDATEAQIAFETGRFTRAPLVIAVISTVLERHKVPEWEQILSAGAVCQNLLIAASAMGYGAQWLTEWYAFDPQIKATLGLGSGERIAGFVYVGTVTEEPVERPRPQARVDHWTT</sequence>
<evidence type="ECO:0000313" key="12">
    <source>
        <dbReference type="Proteomes" id="UP000273675"/>
    </source>
</evidence>
<dbReference type="Proteomes" id="UP000273675">
    <property type="component" value="Unassembled WGS sequence"/>
</dbReference>
<proteinExistence type="inferred from homology"/>
<keyword evidence="4 7" id="KW-0521">NADP</keyword>
<dbReference type="GO" id="GO:0016491">
    <property type="term" value="F:oxidoreductase activity"/>
    <property type="evidence" value="ECO:0007669"/>
    <property type="project" value="UniProtKB-UniRule"/>
</dbReference>
<protein>
    <recommendedName>
        <fullName evidence="7">Putative NAD(P)H nitroreductase</fullName>
        <ecNumber evidence="7">1.-.-.-</ecNumber>
    </recommendedName>
</protein>
<keyword evidence="6 7" id="KW-0520">NAD</keyword>
<feature type="binding site" description="in other chain" evidence="8">
    <location>
        <begin position="32"/>
        <end position="34"/>
    </location>
    <ligand>
        <name>FMN</name>
        <dbReference type="ChEBI" id="CHEBI:58210"/>
        <note>ligand shared between dimeric partners</note>
    </ligand>
</feature>
<accession>A0A495DCI5</accession>
<feature type="domain" description="Nitroreductase" evidence="10">
    <location>
        <begin position="41"/>
        <end position="187"/>
    </location>
</feature>
<feature type="binding site" description="in other chain" evidence="8">
    <location>
        <begin position="157"/>
        <end position="159"/>
    </location>
    <ligand>
        <name>FMN</name>
        <dbReference type="ChEBI" id="CHEBI:58210"/>
        <note>ligand shared between dimeric partners</note>
    </ligand>
</feature>
<dbReference type="EC" id="1.-.-.-" evidence="7"/>